<gene>
    <name evidence="13" type="primary">LOC109474234</name>
</gene>
<dbReference type="Gene3D" id="1.20.120.2010">
    <property type="entry name" value="NAB conserved domain 2"/>
    <property type="match status" value="1"/>
</dbReference>
<keyword evidence="8" id="KW-0175">Coiled coil</keyword>
<dbReference type="GeneID" id="109474234"/>
<feature type="coiled-coil region" evidence="8">
    <location>
        <begin position="382"/>
        <end position="435"/>
    </location>
</feature>
<dbReference type="InterPro" id="IPR006989">
    <property type="entry name" value="NAB_co-repressor_dom"/>
</dbReference>
<feature type="compositionally biased region" description="Low complexity" evidence="9">
    <location>
        <begin position="497"/>
        <end position="510"/>
    </location>
</feature>
<comment type="subunit">
    <text evidence="3">Homomultimers may associate with EGR1 bound to DNA.</text>
</comment>
<dbReference type="RefSeq" id="XP_019630052.1">
    <property type="nucleotide sequence ID" value="XM_019774493.1"/>
</dbReference>
<reference evidence="13" key="1">
    <citation type="submission" date="2025-08" db="UniProtKB">
        <authorList>
            <consortium name="RefSeq"/>
        </authorList>
    </citation>
    <scope>IDENTIFICATION</scope>
    <source>
        <tissue evidence="13">Gonad</tissue>
    </source>
</reference>
<name>A0A6P4ZG44_BRABE</name>
<dbReference type="InterPro" id="IPR038398">
    <property type="entry name" value="NCD2_sf"/>
</dbReference>
<evidence type="ECO:0000256" key="8">
    <source>
        <dbReference type="SAM" id="Coils"/>
    </source>
</evidence>
<evidence type="ECO:0000256" key="7">
    <source>
        <dbReference type="ARBA" id="ARBA00023242"/>
    </source>
</evidence>
<sequence>MDGNSITMATVPNHKPANLGELQLYRVLQRGNLLQYFDVFISQGGDDVQQLCEAGEEEFLEIMSLVGMASKPLHVRRLQKSLQEWVTTPALFQDVIPTSPHQIPIPPGVSLGLANQQAQAQQVSPMSSSWSQSSVRDGPLGMQPSPPSPGNNSLSLPPTSTTPPQRSMSPSSVGRSSNNSPVLNMYESSILEPGTAAAIKEVAYAIVLTTRKDGEELPKSLPKKLEKQLRNVIEMSEEDPMLEEEVRKWSAIYGRFDSKRKSEKLLTLHEIMVNEAAFALCMYDRMLLCRREELFPLARQVVRESGYKFKHGKSRASSSASKDVECYSRAKEVSRQADSTGTSQPPCKKVKLEPEGSNVKADNEHTRTVQAELSKIKRQERMTEISETLKDKRDKLEVCKERIQNAKDSEDYPCVADLQMELEQLTNEQLALMTEQADLIRQQKRSDKYYRTKARMQEQNGDEDSSDMKQESADDGTDISIKQEPPDEDDTCVTGADSSLLSSRGSSPSRDLPEVSHTHTRTPRKSALPTKRLVQETLMEEGLRLAQEHLQSEEMASNGRASSEQDESDHAKTREGPTLRKLIKQET</sequence>
<evidence type="ECO:0000256" key="2">
    <source>
        <dbReference type="ARBA" id="ARBA00008864"/>
    </source>
</evidence>
<dbReference type="KEGG" id="bbel:109474234"/>
<protein>
    <submittedName>
        <fullName evidence="13">NGFI-A-binding protein 1-like isoform X1</fullName>
    </submittedName>
</protein>
<feature type="domain" description="Nab N-terminal" evidence="10">
    <location>
        <begin position="16"/>
        <end position="93"/>
    </location>
</feature>
<feature type="compositionally biased region" description="Basic and acidic residues" evidence="9">
    <location>
        <begin position="568"/>
        <end position="587"/>
    </location>
</feature>
<keyword evidence="4" id="KW-0678">Repressor</keyword>
<dbReference type="PANTHER" id="PTHR12623:SF10">
    <property type="entry name" value="NGFI-A-BINDING PROTEIN HOMOLOG"/>
    <property type="match status" value="1"/>
</dbReference>
<dbReference type="Proteomes" id="UP000515135">
    <property type="component" value="Unplaced"/>
</dbReference>
<evidence type="ECO:0000256" key="3">
    <source>
        <dbReference type="ARBA" id="ARBA00011364"/>
    </source>
</evidence>
<evidence type="ECO:0000256" key="5">
    <source>
        <dbReference type="ARBA" id="ARBA00023015"/>
    </source>
</evidence>
<feature type="compositionally biased region" description="Polar residues" evidence="9">
    <location>
        <begin position="336"/>
        <end position="345"/>
    </location>
</feature>
<keyword evidence="7" id="KW-0539">Nucleus</keyword>
<dbReference type="InterPro" id="IPR039040">
    <property type="entry name" value="NAB_fam"/>
</dbReference>
<dbReference type="FunFam" id="1.10.150.50:FF:000199">
    <property type="entry name" value="NGFI-A-binding protein 1a (EGR1 binding protein 1)"/>
    <property type="match status" value="1"/>
</dbReference>
<feature type="compositionally biased region" description="Basic and acidic residues" evidence="9">
    <location>
        <begin position="541"/>
        <end position="552"/>
    </location>
</feature>
<evidence type="ECO:0000259" key="10">
    <source>
        <dbReference type="Pfam" id="PF04904"/>
    </source>
</evidence>
<accession>A0A6P4ZG44</accession>
<evidence type="ECO:0000256" key="4">
    <source>
        <dbReference type="ARBA" id="ARBA00022491"/>
    </source>
</evidence>
<evidence type="ECO:0000313" key="13">
    <source>
        <dbReference type="RefSeq" id="XP_019630052.1"/>
    </source>
</evidence>
<dbReference type="AlphaFoldDB" id="A0A6P4ZG44"/>
<dbReference type="InterPro" id="IPR006988">
    <property type="entry name" value="Nab_N"/>
</dbReference>
<dbReference type="Pfam" id="PF04904">
    <property type="entry name" value="SAM_NCD1"/>
    <property type="match status" value="1"/>
</dbReference>
<feature type="region of interest" description="Disordered" evidence="9">
    <location>
        <begin position="107"/>
        <end position="180"/>
    </location>
</feature>
<keyword evidence="5" id="KW-0805">Transcription regulation</keyword>
<feature type="region of interest" description="Disordered" evidence="9">
    <location>
        <begin position="332"/>
        <end position="363"/>
    </location>
</feature>
<evidence type="ECO:0000256" key="1">
    <source>
        <dbReference type="ARBA" id="ARBA00004123"/>
    </source>
</evidence>
<dbReference type="OrthoDB" id="10028556at2759"/>
<evidence type="ECO:0000256" key="6">
    <source>
        <dbReference type="ARBA" id="ARBA00023163"/>
    </source>
</evidence>
<evidence type="ECO:0000313" key="12">
    <source>
        <dbReference type="Proteomes" id="UP000515135"/>
    </source>
</evidence>
<dbReference type="PANTHER" id="PTHR12623">
    <property type="entry name" value="NGFI-A BINDING PROTEIN"/>
    <property type="match status" value="1"/>
</dbReference>
<keyword evidence="12" id="KW-1185">Reference proteome</keyword>
<dbReference type="GO" id="GO:0005634">
    <property type="term" value="C:nucleus"/>
    <property type="evidence" value="ECO:0007669"/>
    <property type="project" value="UniProtKB-SubCell"/>
</dbReference>
<feature type="domain" description="NAB co-repressor" evidence="11">
    <location>
        <begin position="195"/>
        <end position="315"/>
    </location>
</feature>
<dbReference type="GO" id="GO:0045892">
    <property type="term" value="P:negative regulation of DNA-templated transcription"/>
    <property type="evidence" value="ECO:0007669"/>
    <property type="project" value="InterPro"/>
</dbReference>
<feature type="region of interest" description="Disordered" evidence="9">
    <location>
        <begin position="450"/>
        <end position="587"/>
    </location>
</feature>
<organism evidence="12 13">
    <name type="scientific">Branchiostoma belcheri</name>
    <name type="common">Amphioxus</name>
    <dbReference type="NCBI Taxonomy" id="7741"/>
    <lineage>
        <taxon>Eukaryota</taxon>
        <taxon>Metazoa</taxon>
        <taxon>Chordata</taxon>
        <taxon>Cephalochordata</taxon>
        <taxon>Leptocardii</taxon>
        <taxon>Amphioxiformes</taxon>
        <taxon>Branchiostomatidae</taxon>
        <taxon>Branchiostoma</taxon>
    </lineage>
</organism>
<dbReference type="GO" id="GO:0003712">
    <property type="term" value="F:transcription coregulator activity"/>
    <property type="evidence" value="ECO:0007669"/>
    <property type="project" value="InterPro"/>
</dbReference>
<evidence type="ECO:0000256" key="9">
    <source>
        <dbReference type="SAM" id="MobiDB-lite"/>
    </source>
</evidence>
<feature type="compositionally biased region" description="Low complexity" evidence="9">
    <location>
        <begin position="116"/>
        <end position="134"/>
    </location>
</feature>
<evidence type="ECO:0000259" key="11">
    <source>
        <dbReference type="Pfam" id="PF04905"/>
    </source>
</evidence>
<feature type="compositionally biased region" description="Low complexity" evidence="9">
    <location>
        <begin position="150"/>
        <end position="180"/>
    </location>
</feature>
<proteinExistence type="inferred from homology"/>
<keyword evidence="6" id="KW-0804">Transcription</keyword>
<dbReference type="Pfam" id="PF04905">
    <property type="entry name" value="NCD2"/>
    <property type="match status" value="1"/>
</dbReference>
<comment type="similarity">
    <text evidence="2">Belongs to the NAB family.</text>
</comment>
<comment type="subcellular location">
    <subcellularLocation>
        <location evidence="1">Nucleus</location>
    </subcellularLocation>
</comment>